<dbReference type="PANTHER" id="PTHR37311:SF1">
    <property type="entry name" value="2-PHOSPHOSULFOLACTATE PHOSPHATASE-RELATED"/>
    <property type="match status" value="1"/>
</dbReference>
<dbReference type="EMBL" id="CP042913">
    <property type="protein sequence ID" value="QEG33153.1"/>
    <property type="molecule type" value="Genomic_DNA"/>
</dbReference>
<keyword evidence="5 8" id="KW-0378">Hydrolase</keyword>
<dbReference type="AlphaFoldDB" id="A0A5B9QFV6"/>
<dbReference type="Pfam" id="PF04029">
    <property type="entry name" value="2-ph_phosp"/>
    <property type="match status" value="1"/>
</dbReference>
<comment type="catalytic activity">
    <reaction evidence="7">
        <text>(2R)-O-phospho-3-sulfolactate + H2O = (2R)-3-sulfolactate + phosphate</text>
        <dbReference type="Rhea" id="RHEA:23416"/>
        <dbReference type="ChEBI" id="CHEBI:15377"/>
        <dbReference type="ChEBI" id="CHEBI:15597"/>
        <dbReference type="ChEBI" id="CHEBI:43474"/>
        <dbReference type="ChEBI" id="CHEBI:58738"/>
        <dbReference type="EC" id="3.1.3.71"/>
    </reaction>
</comment>
<evidence type="ECO:0000256" key="1">
    <source>
        <dbReference type="ARBA" id="ARBA00001946"/>
    </source>
</evidence>
<evidence type="ECO:0000313" key="9">
    <source>
        <dbReference type="Proteomes" id="UP000323917"/>
    </source>
</evidence>
<dbReference type="GO" id="GO:0050545">
    <property type="term" value="F:sulfopyruvate decarboxylase activity"/>
    <property type="evidence" value="ECO:0007669"/>
    <property type="project" value="TreeGrafter"/>
</dbReference>
<evidence type="ECO:0000256" key="5">
    <source>
        <dbReference type="ARBA" id="ARBA00022801"/>
    </source>
</evidence>
<dbReference type="RefSeq" id="WP_148071956.1">
    <property type="nucleotide sequence ID" value="NZ_CP042913.1"/>
</dbReference>
<dbReference type="Gene3D" id="3.90.1560.10">
    <property type="entry name" value="ComB-like"/>
    <property type="match status" value="1"/>
</dbReference>
<reference evidence="8 9" key="1">
    <citation type="submission" date="2019-08" db="EMBL/GenBank/DDBJ databases">
        <title>Deep-cultivation of Planctomycetes and their phenomic and genomic characterization uncovers novel biology.</title>
        <authorList>
            <person name="Wiegand S."/>
            <person name="Jogler M."/>
            <person name="Boedeker C."/>
            <person name="Pinto D."/>
            <person name="Vollmers J."/>
            <person name="Rivas-Marin E."/>
            <person name="Kohn T."/>
            <person name="Peeters S.H."/>
            <person name="Heuer A."/>
            <person name="Rast P."/>
            <person name="Oberbeckmann S."/>
            <person name="Bunk B."/>
            <person name="Jeske O."/>
            <person name="Meyerdierks A."/>
            <person name="Storesund J.E."/>
            <person name="Kallscheuer N."/>
            <person name="Luecker S."/>
            <person name="Lage O.M."/>
            <person name="Pohl T."/>
            <person name="Merkel B.J."/>
            <person name="Hornburger P."/>
            <person name="Mueller R.-W."/>
            <person name="Bruemmer F."/>
            <person name="Labrenz M."/>
            <person name="Spormann A.M."/>
            <person name="Op den Camp H."/>
            <person name="Overmann J."/>
            <person name="Amann R."/>
            <person name="Jetten M.S.M."/>
            <person name="Mascher T."/>
            <person name="Medema M.H."/>
            <person name="Devos D.P."/>
            <person name="Kaster A.-K."/>
            <person name="Ovreas L."/>
            <person name="Rohde M."/>
            <person name="Galperin M.Y."/>
            <person name="Jogler C."/>
        </authorList>
    </citation>
    <scope>NUCLEOTIDE SEQUENCE [LARGE SCALE GENOMIC DNA]</scope>
    <source>
        <strain evidence="8 9">Pr1d</strain>
    </source>
</reference>
<sequence length="277" mass="29771">MGLFGGRDAPTRSSTIPQSEFRIPLILNVHYLPQFVAESDLAGSTVIVVDLLRASTTICHALKAGASAVVPLLEIGDVADRVEKLGRENVVLGGERGGELIEGFDLGNSPAEYTPDQVFGRTVLFTTTNGTRALLHSRIAERVFVGAAVNRVAVATAVLSAQRVDILCAGTNGIVTREDILAAGAITDEMLRLSGPDLWQTNEWADSAHREWQELLIGAKANRRSPSEQLAWELKSTPGGKNLLAIGHEEDLRLCAQLDTLAVVPEWDSSTGQITLR</sequence>
<comment type="similarity">
    <text evidence="2">Belongs to the ComB family.</text>
</comment>
<evidence type="ECO:0000256" key="6">
    <source>
        <dbReference type="ARBA" id="ARBA00022842"/>
    </source>
</evidence>
<dbReference type="GO" id="GO:0050532">
    <property type="term" value="F:2-phosphosulfolactate phosphatase activity"/>
    <property type="evidence" value="ECO:0007669"/>
    <property type="project" value="UniProtKB-EC"/>
</dbReference>
<dbReference type="InterPro" id="IPR036702">
    <property type="entry name" value="ComB-like_sf"/>
</dbReference>
<dbReference type="PANTHER" id="PTHR37311">
    <property type="entry name" value="2-PHOSPHOSULFOLACTATE PHOSPHATASE-RELATED"/>
    <property type="match status" value="1"/>
</dbReference>
<dbReference type="OrthoDB" id="4913at2"/>
<comment type="cofactor">
    <cofactor evidence="1">
        <name>Mg(2+)</name>
        <dbReference type="ChEBI" id="CHEBI:18420"/>
    </cofactor>
</comment>
<evidence type="ECO:0000256" key="2">
    <source>
        <dbReference type="ARBA" id="ARBA00009997"/>
    </source>
</evidence>
<gene>
    <name evidence="8" type="primary">comB</name>
    <name evidence="8" type="ORF">Pr1d_04140</name>
</gene>
<evidence type="ECO:0000256" key="4">
    <source>
        <dbReference type="ARBA" id="ARBA00021948"/>
    </source>
</evidence>
<dbReference type="GO" id="GO:0000287">
    <property type="term" value="F:magnesium ion binding"/>
    <property type="evidence" value="ECO:0007669"/>
    <property type="project" value="InterPro"/>
</dbReference>
<protein>
    <recommendedName>
        <fullName evidence="4">Probable 2-phosphosulfolactate phosphatase</fullName>
        <ecNumber evidence="3">3.1.3.71</ecNumber>
    </recommendedName>
</protein>
<evidence type="ECO:0000256" key="7">
    <source>
        <dbReference type="ARBA" id="ARBA00033711"/>
    </source>
</evidence>
<dbReference type="KEGG" id="bgok:Pr1d_04140"/>
<evidence type="ECO:0000313" key="8">
    <source>
        <dbReference type="EMBL" id="QEG33153.1"/>
    </source>
</evidence>
<name>A0A5B9QFV6_9BACT</name>
<keyword evidence="6" id="KW-0460">Magnesium</keyword>
<evidence type="ECO:0000256" key="3">
    <source>
        <dbReference type="ARBA" id="ARBA00012953"/>
    </source>
</evidence>
<keyword evidence="9" id="KW-1185">Reference proteome</keyword>
<dbReference type="SUPFAM" id="SSF142823">
    <property type="entry name" value="ComB-like"/>
    <property type="match status" value="1"/>
</dbReference>
<proteinExistence type="inferred from homology"/>
<dbReference type="EC" id="3.1.3.71" evidence="3"/>
<dbReference type="Proteomes" id="UP000323917">
    <property type="component" value="Chromosome"/>
</dbReference>
<dbReference type="InterPro" id="IPR005238">
    <property type="entry name" value="ComB-like"/>
</dbReference>
<organism evidence="8 9">
    <name type="scientific">Bythopirellula goksoeyrii</name>
    <dbReference type="NCBI Taxonomy" id="1400387"/>
    <lineage>
        <taxon>Bacteria</taxon>
        <taxon>Pseudomonadati</taxon>
        <taxon>Planctomycetota</taxon>
        <taxon>Planctomycetia</taxon>
        <taxon>Pirellulales</taxon>
        <taxon>Lacipirellulaceae</taxon>
        <taxon>Bythopirellula</taxon>
    </lineage>
</organism>
<accession>A0A5B9QFV6</accession>